<dbReference type="RefSeq" id="WP_147263651.1">
    <property type="nucleotide sequence ID" value="NZ_QNRR01000014.1"/>
</dbReference>
<gene>
    <name evidence="2" type="ORF">DES53_1145</name>
</gene>
<keyword evidence="1" id="KW-0472">Membrane</keyword>
<reference evidence="2 3" key="1">
    <citation type="submission" date="2018-06" db="EMBL/GenBank/DDBJ databases">
        <title>Genomic Encyclopedia of Type Strains, Phase IV (KMG-IV): sequencing the most valuable type-strain genomes for metagenomic binning, comparative biology and taxonomic classification.</title>
        <authorList>
            <person name="Goeker M."/>
        </authorList>
    </citation>
    <scope>NUCLEOTIDE SEQUENCE [LARGE SCALE GENOMIC DNA]</scope>
    <source>
        <strain evidence="2 3">DSM 25532</strain>
    </source>
</reference>
<keyword evidence="3" id="KW-1185">Reference proteome</keyword>
<comment type="caution">
    <text evidence="2">The sequence shown here is derived from an EMBL/GenBank/DDBJ whole genome shotgun (WGS) entry which is preliminary data.</text>
</comment>
<dbReference type="AlphaFoldDB" id="A0A366H5C2"/>
<dbReference type="Proteomes" id="UP000253426">
    <property type="component" value="Unassembled WGS sequence"/>
</dbReference>
<dbReference type="EMBL" id="QNRR01000014">
    <property type="protein sequence ID" value="RBP37267.1"/>
    <property type="molecule type" value="Genomic_DNA"/>
</dbReference>
<keyword evidence="1" id="KW-0812">Transmembrane</keyword>
<proteinExistence type="predicted"/>
<name>A0A366H5C2_9BACT</name>
<protein>
    <submittedName>
        <fullName evidence="2">Uncharacterized protein</fullName>
    </submittedName>
</protein>
<sequence>MPEDARSDQADGHSHAAAWLLGISGAILFYILSPPPLAWMFEHFGWNTPTWPQYVYAPLIILYDQFEPVKNFYDSYSKLLGVTL</sequence>
<feature type="transmembrane region" description="Helical" evidence="1">
    <location>
        <begin position="12"/>
        <end position="32"/>
    </location>
</feature>
<organism evidence="2 3">
    <name type="scientific">Roseimicrobium gellanilyticum</name>
    <dbReference type="NCBI Taxonomy" id="748857"/>
    <lineage>
        <taxon>Bacteria</taxon>
        <taxon>Pseudomonadati</taxon>
        <taxon>Verrucomicrobiota</taxon>
        <taxon>Verrucomicrobiia</taxon>
        <taxon>Verrucomicrobiales</taxon>
        <taxon>Verrucomicrobiaceae</taxon>
        <taxon>Roseimicrobium</taxon>
    </lineage>
</organism>
<evidence type="ECO:0000256" key="1">
    <source>
        <dbReference type="SAM" id="Phobius"/>
    </source>
</evidence>
<evidence type="ECO:0000313" key="3">
    <source>
        <dbReference type="Proteomes" id="UP000253426"/>
    </source>
</evidence>
<accession>A0A366H5C2</accession>
<keyword evidence="1" id="KW-1133">Transmembrane helix</keyword>
<evidence type="ECO:0000313" key="2">
    <source>
        <dbReference type="EMBL" id="RBP37267.1"/>
    </source>
</evidence>